<dbReference type="RefSeq" id="WP_057630043.1">
    <property type="nucleotide sequence ID" value="NZ_LDJJ01000066.1"/>
</dbReference>
<dbReference type="AlphaFoldDB" id="A0A0R0CDE0"/>
<dbReference type="EMBL" id="LDJJ01000066">
    <property type="protein sequence ID" value="KRG64151.1"/>
    <property type="molecule type" value="Genomic_DNA"/>
</dbReference>
<name>A0A0R0CDE0_9GAMM</name>
<evidence type="ECO:0000313" key="1">
    <source>
        <dbReference type="EMBL" id="KRG64151.1"/>
    </source>
</evidence>
<dbReference type="Proteomes" id="UP000051863">
    <property type="component" value="Unassembled WGS sequence"/>
</dbReference>
<reference evidence="1 2" key="1">
    <citation type="submission" date="2015-05" db="EMBL/GenBank/DDBJ databases">
        <title>Genome sequencing and analysis of members of genus Stenotrophomonas.</title>
        <authorList>
            <person name="Patil P.P."/>
            <person name="Midha S."/>
            <person name="Patil P.B."/>
        </authorList>
    </citation>
    <scope>NUCLEOTIDE SEQUENCE [LARGE SCALE GENOMIC DNA]</scope>
    <source>
        <strain evidence="1 2">DSM 18941</strain>
    </source>
</reference>
<organism evidence="1 2">
    <name type="scientific">Stenotrophomonas terrae</name>
    <dbReference type="NCBI Taxonomy" id="405446"/>
    <lineage>
        <taxon>Bacteria</taxon>
        <taxon>Pseudomonadati</taxon>
        <taxon>Pseudomonadota</taxon>
        <taxon>Gammaproteobacteria</taxon>
        <taxon>Lysobacterales</taxon>
        <taxon>Lysobacteraceae</taxon>
        <taxon>Stenotrophomonas</taxon>
    </lineage>
</organism>
<evidence type="ECO:0008006" key="3">
    <source>
        <dbReference type="Google" id="ProtNLM"/>
    </source>
</evidence>
<proteinExistence type="predicted"/>
<protein>
    <recommendedName>
        <fullName evidence="3">Lipoprotein</fullName>
    </recommendedName>
</protein>
<keyword evidence="2" id="KW-1185">Reference proteome</keyword>
<evidence type="ECO:0000313" key="2">
    <source>
        <dbReference type="Proteomes" id="UP000051863"/>
    </source>
</evidence>
<comment type="caution">
    <text evidence="1">The sequence shown here is derived from an EMBL/GenBank/DDBJ whole genome shotgun (WGS) entry which is preliminary data.</text>
</comment>
<gene>
    <name evidence="1" type="ORF">ABB27_16805</name>
</gene>
<sequence>MKQLRLLRENALFHSSRVLLCLILFAAVLVTGCTSEAVAVAASPAESPLATSPSPTDQRAVRYRLTGVPVDEVAPRRLGELPVMLVGSGPERERIIKHNLGVIRSGSPSGRISDAKVSPGRKWALVDIGEAGYAIASAESLAKAFENVAKPPRFPDGFDDATVIYWVIYDDDHLIGQADLPSLDPGVGMTLSEKDSLPPRDTLIYIYTLSSRTTTRAEIDGTLPRPFRISENPEGRLLILSFDDLEEFGAKIILIPEP</sequence>
<accession>A0A0R0CDE0</accession>
<dbReference type="OrthoDB" id="6041455at2"/>
<dbReference type="PATRIC" id="fig|405446.3.peg.3247"/>
<dbReference type="PROSITE" id="PS51257">
    <property type="entry name" value="PROKAR_LIPOPROTEIN"/>
    <property type="match status" value="1"/>
</dbReference>